<keyword evidence="13" id="KW-1185">Reference proteome</keyword>
<gene>
    <name evidence="8 12" type="primary">aroE</name>
    <name evidence="12" type="ORF">OEV82_00555</name>
</gene>
<feature type="active site" description="Proton acceptor" evidence="8">
    <location>
        <position position="66"/>
    </location>
</feature>
<protein>
    <recommendedName>
        <fullName evidence="2 8">Shikimate dehydrogenase (NADP(+))</fullName>
        <shortName evidence="8">SDH</shortName>
        <ecNumber evidence="2 8">1.1.1.25</ecNumber>
    </recommendedName>
</protein>
<feature type="binding site" evidence="8">
    <location>
        <begin position="15"/>
        <end position="17"/>
    </location>
    <ligand>
        <name>shikimate</name>
        <dbReference type="ChEBI" id="CHEBI:36208"/>
    </ligand>
</feature>
<feature type="binding site" evidence="8">
    <location>
        <position position="78"/>
    </location>
    <ligand>
        <name>NADP(+)</name>
        <dbReference type="ChEBI" id="CHEBI:58349"/>
    </ligand>
</feature>
<proteinExistence type="inferred from homology"/>
<evidence type="ECO:0000259" key="10">
    <source>
        <dbReference type="Pfam" id="PF08501"/>
    </source>
</evidence>
<evidence type="ECO:0000256" key="3">
    <source>
        <dbReference type="ARBA" id="ARBA00022605"/>
    </source>
</evidence>
<dbReference type="Pfam" id="PF01488">
    <property type="entry name" value="Shikimate_DH"/>
    <property type="match status" value="1"/>
</dbReference>
<dbReference type="InterPro" id="IPR006151">
    <property type="entry name" value="Shikm_DH/Glu-tRNA_Rdtase"/>
</dbReference>
<dbReference type="RefSeq" id="WP_173658386.1">
    <property type="nucleotide sequence ID" value="NZ_JAOUSE010000001.1"/>
</dbReference>
<feature type="binding site" evidence="8">
    <location>
        <position position="102"/>
    </location>
    <ligand>
        <name>shikimate</name>
        <dbReference type="ChEBI" id="CHEBI:36208"/>
    </ligand>
</feature>
<dbReference type="Proteomes" id="UP001208656">
    <property type="component" value="Unassembled WGS sequence"/>
</dbReference>
<evidence type="ECO:0000313" key="12">
    <source>
        <dbReference type="EMBL" id="MCU9592941.1"/>
    </source>
</evidence>
<name>A0ABT2WB78_9BACI</name>
<evidence type="ECO:0000256" key="1">
    <source>
        <dbReference type="ARBA" id="ARBA00004871"/>
    </source>
</evidence>
<evidence type="ECO:0000256" key="8">
    <source>
        <dbReference type="HAMAP-Rule" id="MF_00222"/>
    </source>
</evidence>
<dbReference type="EC" id="1.1.1.25" evidence="2 8"/>
<keyword evidence="3 8" id="KW-0028">Amino-acid biosynthesis</keyword>
<dbReference type="Pfam" id="PF08501">
    <property type="entry name" value="Shikimate_dh_N"/>
    <property type="match status" value="1"/>
</dbReference>
<feature type="binding site" evidence="8">
    <location>
        <position position="250"/>
    </location>
    <ligand>
        <name>shikimate</name>
        <dbReference type="ChEBI" id="CHEBI:36208"/>
    </ligand>
</feature>
<evidence type="ECO:0000259" key="9">
    <source>
        <dbReference type="Pfam" id="PF01488"/>
    </source>
</evidence>
<feature type="binding site" evidence="8">
    <location>
        <begin position="150"/>
        <end position="155"/>
    </location>
    <ligand>
        <name>NADP(+)</name>
        <dbReference type="ChEBI" id="CHEBI:58349"/>
    </ligand>
</feature>
<dbReference type="NCBIfam" id="TIGR00507">
    <property type="entry name" value="aroE"/>
    <property type="match status" value="1"/>
</dbReference>
<evidence type="ECO:0000256" key="7">
    <source>
        <dbReference type="ARBA" id="ARBA00049442"/>
    </source>
</evidence>
<dbReference type="SUPFAM" id="SSF51735">
    <property type="entry name" value="NAD(P)-binding Rossmann-fold domains"/>
    <property type="match status" value="1"/>
</dbReference>
<dbReference type="SUPFAM" id="SSF53223">
    <property type="entry name" value="Aminoacid dehydrogenase-like, N-terminal domain"/>
    <property type="match status" value="1"/>
</dbReference>
<feature type="binding site" evidence="8">
    <location>
        <begin position="126"/>
        <end position="130"/>
    </location>
    <ligand>
        <name>NADP(+)</name>
        <dbReference type="ChEBI" id="CHEBI:58349"/>
    </ligand>
</feature>
<feature type="binding site" evidence="8">
    <location>
        <position position="87"/>
    </location>
    <ligand>
        <name>shikimate</name>
        <dbReference type="ChEBI" id="CHEBI:36208"/>
    </ligand>
</feature>
<dbReference type="Pfam" id="PF18317">
    <property type="entry name" value="SDH_C"/>
    <property type="match status" value="1"/>
</dbReference>
<evidence type="ECO:0000256" key="4">
    <source>
        <dbReference type="ARBA" id="ARBA00022857"/>
    </source>
</evidence>
<comment type="function">
    <text evidence="8">Involved in the biosynthesis of the chorismate, which leads to the biosynthesis of aromatic amino acids. Catalyzes the reversible NADPH linked reduction of 3-dehydroshikimate (DHSA) to yield shikimate (SA).</text>
</comment>
<organism evidence="12 13">
    <name type="scientific">Pallidibacillus thermolactis</name>
    <dbReference type="NCBI Taxonomy" id="251051"/>
    <lineage>
        <taxon>Bacteria</taxon>
        <taxon>Bacillati</taxon>
        <taxon>Bacillota</taxon>
        <taxon>Bacilli</taxon>
        <taxon>Bacillales</taxon>
        <taxon>Bacillaceae</taxon>
        <taxon>Pallidibacillus</taxon>
    </lineage>
</organism>
<comment type="subunit">
    <text evidence="8">Homodimer.</text>
</comment>
<comment type="caution">
    <text evidence="12">The sequence shown here is derived from an EMBL/GenBank/DDBJ whole genome shotgun (WGS) entry which is preliminary data.</text>
</comment>
<evidence type="ECO:0000256" key="6">
    <source>
        <dbReference type="ARBA" id="ARBA00023141"/>
    </source>
</evidence>
<dbReference type="PANTHER" id="PTHR21089">
    <property type="entry name" value="SHIKIMATE DEHYDROGENASE"/>
    <property type="match status" value="1"/>
</dbReference>
<evidence type="ECO:0000259" key="11">
    <source>
        <dbReference type="Pfam" id="PF18317"/>
    </source>
</evidence>
<dbReference type="InterPro" id="IPR011342">
    <property type="entry name" value="Shikimate_DH"/>
</dbReference>
<dbReference type="GO" id="GO:0004764">
    <property type="term" value="F:shikimate 3-dehydrogenase (NADP+) activity"/>
    <property type="evidence" value="ECO:0007669"/>
    <property type="project" value="UniProtKB-EC"/>
</dbReference>
<dbReference type="Gene3D" id="3.40.50.720">
    <property type="entry name" value="NAD(P)-binding Rossmann-like Domain"/>
    <property type="match status" value="1"/>
</dbReference>
<dbReference type="PANTHER" id="PTHR21089:SF1">
    <property type="entry name" value="BIFUNCTIONAL 3-DEHYDROQUINATE DEHYDRATASE_SHIKIMATE DEHYDROGENASE, CHLOROPLASTIC"/>
    <property type="match status" value="1"/>
</dbReference>
<comment type="similarity">
    <text evidence="8">Belongs to the shikimate dehydrogenase family.</text>
</comment>
<dbReference type="InterPro" id="IPR013708">
    <property type="entry name" value="Shikimate_DH-bd_N"/>
</dbReference>
<feature type="domain" description="Shikimate dehydrogenase substrate binding N-terminal" evidence="10">
    <location>
        <begin position="7"/>
        <end position="89"/>
    </location>
</feature>
<keyword evidence="5 8" id="KW-0560">Oxidoreductase</keyword>
<dbReference type="InterPro" id="IPR041121">
    <property type="entry name" value="SDH_C"/>
</dbReference>
<feature type="domain" description="SDH C-terminal" evidence="11">
    <location>
        <begin position="243"/>
        <end position="272"/>
    </location>
</feature>
<comment type="catalytic activity">
    <reaction evidence="7 8">
        <text>shikimate + NADP(+) = 3-dehydroshikimate + NADPH + H(+)</text>
        <dbReference type="Rhea" id="RHEA:17737"/>
        <dbReference type="ChEBI" id="CHEBI:15378"/>
        <dbReference type="ChEBI" id="CHEBI:16630"/>
        <dbReference type="ChEBI" id="CHEBI:36208"/>
        <dbReference type="ChEBI" id="CHEBI:57783"/>
        <dbReference type="ChEBI" id="CHEBI:58349"/>
        <dbReference type="EC" id="1.1.1.25"/>
    </reaction>
</comment>
<feature type="binding site" evidence="8">
    <location>
        <position position="222"/>
    </location>
    <ligand>
        <name>shikimate</name>
        <dbReference type="ChEBI" id="CHEBI:36208"/>
    </ligand>
</feature>
<reference evidence="12 13" key="1">
    <citation type="submission" date="2022-10" db="EMBL/GenBank/DDBJ databases">
        <title>Description of Fervidibacillus gen. nov. in the family Fervidibacillaceae fam. nov. with two species, Fervidibacillus albus sp. nov., and Fervidibacillus halotolerans sp. nov., isolated from tidal flat sediments.</title>
        <authorList>
            <person name="Kwon K.K."/>
            <person name="Yang S.-H."/>
        </authorList>
    </citation>
    <scope>NUCLEOTIDE SEQUENCE [LARGE SCALE GENOMIC DNA]</scope>
    <source>
        <strain evidence="12 13">DSM 23332</strain>
    </source>
</reference>
<dbReference type="EMBL" id="JAOUSE010000001">
    <property type="protein sequence ID" value="MCU9592941.1"/>
    <property type="molecule type" value="Genomic_DNA"/>
</dbReference>
<keyword evidence="6 8" id="KW-0057">Aromatic amino acid biosynthesis</keyword>
<keyword evidence="4 8" id="KW-0521">NADP</keyword>
<dbReference type="InterPro" id="IPR036291">
    <property type="entry name" value="NAD(P)-bd_dom_sf"/>
</dbReference>
<comment type="pathway">
    <text evidence="1 8">Metabolic intermediate biosynthesis; chorismate biosynthesis; chorismate from D-erythrose 4-phosphate and phosphoenolpyruvate: step 4/7.</text>
</comment>
<evidence type="ECO:0000256" key="5">
    <source>
        <dbReference type="ARBA" id="ARBA00023002"/>
    </source>
</evidence>
<feature type="binding site" evidence="8">
    <location>
        <position position="62"/>
    </location>
    <ligand>
        <name>shikimate</name>
        <dbReference type="ChEBI" id="CHEBI:36208"/>
    </ligand>
</feature>
<dbReference type="HAMAP" id="MF_00222">
    <property type="entry name" value="Shikimate_DH_AroE"/>
    <property type="match status" value="1"/>
</dbReference>
<dbReference type="InterPro" id="IPR046346">
    <property type="entry name" value="Aminoacid_DH-like_N_sf"/>
</dbReference>
<evidence type="ECO:0000313" key="13">
    <source>
        <dbReference type="Proteomes" id="UP001208656"/>
    </source>
</evidence>
<feature type="binding site" evidence="8">
    <location>
        <position position="243"/>
    </location>
    <ligand>
        <name>NADP(+)</name>
        <dbReference type="ChEBI" id="CHEBI:58349"/>
    </ligand>
</feature>
<feature type="binding site" evidence="8">
    <location>
        <position position="220"/>
    </location>
    <ligand>
        <name>NADP(+)</name>
        <dbReference type="ChEBI" id="CHEBI:58349"/>
    </ligand>
</feature>
<sequence length="280" mass="31112">MHLLFGVVGDPVEHSLSPVIHEEFFRLTGLEGEYKKFYIQKGMLKEGIYNLLQAGVTGFNITIPHKTDIIPLLDKIDETAQKIGAVNTVKVENGKLIGYNTDAEGYILSLQKVDPDFTKKSFVLIGAGGAAKAIYYALIKNGVKKLDICNRTLKKAEDIIKEANQSVTTSKPLSFTELEENINAYDVFIQTTSVGMKPNIDDTPLYLKHFNGDGKIVSDIIYTPSETKFLHLAKEKGATTFNGLDMLLYQAALAFRIWTGEMPTIDTAKELVMKQLEGDR</sequence>
<dbReference type="InterPro" id="IPR022893">
    <property type="entry name" value="Shikimate_DH_fam"/>
</dbReference>
<evidence type="ECO:0000256" key="2">
    <source>
        <dbReference type="ARBA" id="ARBA00012962"/>
    </source>
</evidence>
<feature type="domain" description="Quinate/shikimate 5-dehydrogenase/glutamyl-tRNA reductase" evidence="9">
    <location>
        <begin position="113"/>
        <end position="193"/>
    </location>
</feature>
<dbReference type="CDD" id="cd01065">
    <property type="entry name" value="NAD_bind_Shikimate_DH"/>
    <property type="match status" value="1"/>
</dbReference>
<accession>A0ABT2WB78</accession>
<dbReference type="Gene3D" id="3.40.50.10860">
    <property type="entry name" value="Leucine Dehydrogenase, chain A, domain 1"/>
    <property type="match status" value="1"/>
</dbReference>